<comment type="caution">
    <text evidence="7">The sequence shown here is derived from an EMBL/GenBank/DDBJ whole genome shotgun (WGS) entry which is preliminary data.</text>
</comment>
<feature type="compositionally biased region" description="Basic and acidic residues" evidence="5">
    <location>
        <begin position="2387"/>
        <end position="2397"/>
    </location>
</feature>
<feature type="region of interest" description="Disordered" evidence="5">
    <location>
        <begin position="1057"/>
        <end position="1159"/>
    </location>
</feature>
<feature type="region of interest" description="Disordered" evidence="5">
    <location>
        <begin position="2025"/>
        <end position="2053"/>
    </location>
</feature>
<feature type="compositionally biased region" description="Low complexity" evidence="5">
    <location>
        <begin position="2323"/>
        <end position="2342"/>
    </location>
</feature>
<keyword evidence="1" id="KW-0479">Metal-binding</keyword>
<evidence type="ECO:0000313" key="8">
    <source>
        <dbReference type="Proteomes" id="UP000606786"/>
    </source>
</evidence>
<dbReference type="GO" id="GO:0008757">
    <property type="term" value="F:S-adenosylmethionine-dependent methyltransferase activity"/>
    <property type="evidence" value="ECO:0007669"/>
    <property type="project" value="UniProtKB-ARBA"/>
</dbReference>
<dbReference type="Gene3D" id="3.30.40.10">
    <property type="entry name" value="Zinc/RING finger domain, C3HC4 (zinc finger)"/>
    <property type="match status" value="1"/>
</dbReference>
<feature type="compositionally biased region" description="Low complexity" evidence="5">
    <location>
        <begin position="878"/>
        <end position="900"/>
    </location>
</feature>
<evidence type="ECO:0000256" key="4">
    <source>
        <dbReference type="ARBA" id="ARBA00022853"/>
    </source>
</evidence>
<dbReference type="InterPro" id="IPR001965">
    <property type="entry name" value="Znf_PHD"/>
</dbReference>
<feature type="compositionally biased region" description="Polar residues" evidence="5">
    <location>
        <begin position="3074"/>
        <end position="3083"/>
    </location>
</feature>
<dbReference type="Pfam" id="PF20826">
    <property type="entry name" value="PHD_5"/>
    <property type="match status" value="1"/>
</dbReference>
<feature type="compositionally biased region" description="Low complexity" evidence="5">
    <location>
        <begin position="1102"/>
        <end position="1112"/>
    </location>
</feature>
<feature type="region of interest" description="Disordered" evidence="5">
    <location>
        <begin position="2764"/>
        <end position="2833"/>
    </location>
</feature>
<dbReference type="PROSITE" id="PS01359">
    <property type="entry name" value="ZF_PHD_1"/>
    <property type="match status" value="1"/>
</dbReference>
<feature type="domain" description="SET" evidence="6">
    <location>
        <begin position="295"/>
        <end position="459"/>
    </location>
</feature>
<feature type="compositionally biased region" description="Low complexity" evidence="5">
    <location>
        <begin position="1959"/>
        <end position="1974"/>
    </location>
</feature>
<dbReference type="GO" id="GO:0008270">
    <property type="term" value="F:zinc ion binding"/>
    <property type="evidence" value="ECO:0007669"/>
    <property type="project" value="UniProtKB-KW"/>
</dbReference>
<feature type="compositionally biased region" description="Low complexity" evidence="5">
    <location>
        <begin position="2227"/>
        <end position="2250"/>
    </location>
</feature>
<dbReference type="SUPFAM" id="SSF57903">
    <property type="entry name" value="FYVE/PHD zinc finger"/>
    <property type="match status" value="1"/>
</dbReference>
<feature type="compositionally biased region" description="Basic and acidic residues" evidence="5">
    <location>
        <begin position="1686"/>
        <end position="1698"/>
    </location>
</feature>
<evidence type="ECO:0000313" key="7">
    <source>
        <dbReference type="EMBL" id="CAD7005820.1"/>
    </source>
</evidence>
<feature type="compositionally biased region" description="Low complexity" evidence="5">
    <location>
        <begin position="2398"/>
        <end position="2409"/>
    </location>
</feature>
<evidence type="ECO:0000256" key="1">
    <source>
        <dbReference type="ARBA" id="ARBA00022723"/>
    </source>
</evidence>
<dbReference type="Pfam" id="PF00856">
    <property type="entry name" value="SET"/>
    <property type="match status" value="1"/>
</dbReference>
<dbReference type="PANTHER" id="PTHR46462">
    <property type="entry name" value="UPSET, ISOFORM A"/>
    <property type="match status" value="1"/>
</dbReference>
<feature type="compositionally biased region" description="Low complexity" evidence="5">
    <location>
        <begin position="1673"/>
        <end position="1682"/>
    </location>
</feature>
<feature type="compositionally biased region" description="Low complexity" evidence="5">
    <location>
        <begin position="2189"/>
        <end position="2212"/>
    </location>
</feature>
<feature type="region of interest" description="Disordered" evidence="5">
    <location>
        <begin position="2093"/>
        <end position="2118"/>
    </location>
</feature>
<feature type="region of interest" description="Disordered" evidence="5">
    <location>
        <begin position="1275"/>
        <end position="1295"/>
    </location>
</feature>
<feature type="compositionally biased region" description="Basic and acidic residues" evidence="5">
    <location>
        <begin position="1801"/>
        <end position="1814"/>
    </location>
</feature>
<keyword evidence="3" id="KW-0862">Zinc</keyword>
<keyword evidence="8" id="KW-1185">Reference proteome</keyword>
<feature type="compositionally biased region" description="Low complexity" evidence="5">
    <location>
        <begin position="1075"/>
        <end position="1089"/>
    </location>
</feature>
<feature type="compositionally biased region" description="Low complexity" evidence="5">
    <location>
        <begin position="3000"/>
        <end position="3012"/>
    </location>
</feature>
<feature type="region of interest" description="Disordered" evidence="5">
    <location>
        <begin position="144"/>
        <end position="235"/>
    </location>
</feature>
<keyword evidence="2" id="KW-0863">Zinc-finger</keyword>
<dbReference type="PROSITE" id="PS50280">
    <property type="entry name" value="SET"/>
    <property type="match status" value="1"/>
</dbReference>
<feature type="compositionally biased region" description="Low complexity" evidence="5">
    <location>
        <begin position="2420"/>
        <end position="2438"/>
    </location>
</feature>
<feature type="compositionally biased region" description="Polar residues" evidence="5">
    <location>
        <begin position="3053"/>
        <end position="3065"/>
    </location>
</feature>
<feature type="compositionally biased region" description="Polar residues" evidence="5">
    <location>
        <begin position="1869"/>
        <end position="1880"/>
    </location>
</feature>
<evidence type="ECO:0000259" key="6">
    <source>
        <dbReference type="PROSITE" id="PS50280"/>
    </source>
</evidence>
<feature type="compositionally biased region" description="Polar residues" evidence="5">
    <location>
        <begin position="1927"/>
        <end position="1944"/>
    </location>
</feature>
<dbReference type="GO" id="GO:0008170">
    <property type="term" value="F:N-methyltransferase activity"/>
    <property type="evidence" value="ECO:0007669"/>
    <property type="project" value="UniProtKB-ARBA"/>
</dbReference>
<keyword evidence="4" id="KW-0156">Chromatin regulator</keyword>
<feature type="compositionally biased region" description="Polar residues" evidence="5">
    <location>
        <begin position="3023"/>
        <end position="3044"/>
    </location>
</feature>
<feature type="region of interest" description="Disordered" evidence="5">
    <location>
        <begin position="1742"/>
        <end position="1763"/>
    </location>
</feature>
<feature type="region of interest" description="Disordered" evidence="5">
    <location>
        <begin position="1"/>
        <end position="36"/>
    </location>
</feature>
<evidence type="ECO:0000256" key="3">
    <source>
        <dbReference type="ARBA" id="ARBA00022833"/>
    </source>
</evidence>
<feature type="region of interest" description="Disordered" evidence="5">
    <location>
        <begin position="1799"/>
        <end position="1983"/>
    </location>
</feature>
<feature type="region of interest" description="Disordered" evidence="5">
    <location>
        <begin position="3000"/>
        <end position="3083"/>
    </location>
</feature>
<feature type="region of interest" description="Disordered" evidence="5">
    <location>
        <begin position="2382"/>
        <end position="2441"/>
    </location>
</feature>
<accession>A0A811V471</accession>
<dbReference type="PANTHER" id="PTHR46462:SF3">
    <property type="entry name" value="UPSET, ISOFORM A"/>
    <property type="match status" value="1"/>
</dbReference>
<feature type="compositionally biased region" description="Pro residues" evidence="5">
    <location>
        <begin position="1353"/>
        <end position="1364"/>
    </location>
</feature>
<feature type="compositionally biased region" description="Polar residues" evidence="5">
    <location>
        <begin position="975"/>
        <end position="987"/>
    </location>
</feature>
<feature type="compositionally biased region" description="Polar residues" evidence="5">
    <location>
        <begin position="2261"/>
        <end position="2275"/>
    </location>
</feature>
<dbReference type="InterPro" id="IPR019786">
    <property type="entry name" value="Zinc_finger_PHD-type_CS"/>
</dbReference>
<proteinExistence type="predicted"/>
<gene>
    <name evidence="7" type="ORF">CCAP1982_LOCUS14166</name>
</gene>
<dbReference type="GO" id="GO:0070210">
    <property type="term" value="C:Rpd3L-Expanded complex"/>
    <property type="evidence" value="ECO:0007669"/>
    <property type="project" value="TreeGrafter"/>
</dbReference>
<feature type="compositionally biased region" description="Polar residues" evidence="5">
    <location>
        <begin position="144"/>
        <end position="157"/>
    </location>
</feature>
<dbReference type="InterPro" id="IPR011011">
    <property type="entry name" value="Znf_FYVE_PHD"/>
</dbReference>
<feature type="region of interest" description="Disordered" evidence="5">
    <location>
        <begin position="2141"/>
        <end position="2161"/>
    </location>
</feature>
<feature type="region of interest" description="Disordered" evidence="5">
    <location>
        <begin position="538"/>
        <end position="567"/>
    </location>
</feature>
<dbReference type="GO" id="GO:0006355">
    <property type="term" value="P:regulation of DNA-templated transcription"/>
    <property type="evidence" value="ECO:0007669"/>
    <property type="project" value="TreeGrafter"/>
</dbReference>
<dbReference type="GO" id="GO:0008276">
    <property type="term" value="F:protein methyltransferase activity"/>
    <property type="evidence" value="ECO:0007669"/>
    <property type="project" value="UniProtKB-ARBA"/>
</dbReference>
<dbReference type="SUPFAM" id="SSF82199">
    <property type="entry name" value="SET domain"/>
    <property type="match status" value="1"/>
</dbReference>
<name>A0A811V471_CERCA</name>
<feature type="region of interest" description="Disordered" evidence="5">
    <location>
        <begin position="650"/>
        <end position="727"/>
    </location>
</feature>
<evidence type="ECO:0000256" key="2">
    <source>
        <dbReference type="ARBA" id="ARBA00022771"/>
    </source>
</evidence>
<feature type="region of interest" description="Disordered" evidence="5">
    <location>
        <begin position="869"/>
        <end position="900"/>
    </location>
</feature>
<feature type="compositionally biased region" description="Polar residues" evidence="5">
    <location>
        <begin position="1013"/>
        <end position="1031"/>
    </location>
</feature>
<dbReference type="SMART" id="SM00317">
    <property type="entry name" value="SET"/>
    <property type="match status" value="1"/>
</dbReference>
<protein>
    <submittedName>
        <fullName evidence="7">(Mediterranean fruit fly) hypothetical protein</fullName>
    </submittedName>
</protein>
<feature type="compositionally biased region" description="Low complexity" evidence="5">
    <location>
        <begin position="2801"/>
        <end position="2824"/>
    </location>
</feature>
<dbReference type="InterPro" id="IPR046341">
    <property type="entry name" value="SET_dom_sf"/>
</dbReference>
<feature type="compositionally biased region" description="Low complexity" evidence="5">
    <location>
        <begin position="2902"/>
        <end position="2920"/>
    </location>
</feature>
<feature type="compositionally biased region" description="Polar residues" evidence="5">
    <location>
        <begin position="696"/>
        <end position="713"/>
    </location>
</feature>
<feature type="region of interest" description="Disordered" evidence="5">
    <location>
        <begin position="2173"/>
        <end position="2355"/>
    </location>
</feature>
<feature type="region of interest" description="Disordered" evidence="5">
    <location>
        <begin position="1345"/>
        <end position="1368"/>
    </location>
</feature>
<feature type="region of interest" description="Disordered" evidence="5">
    <location>
        <begin position="2874"/>
        <end position="2927"/>
    </location>
</feature>
<dbReference type="CDD" id="cd15550">
    <property type="entry name" value="PHD_MLL5"/>
    <property type="match status" value="1"/>
</dbReference>
<dbReference type="InterPro" id="IPR001214">
    <property type="entry name" value="SET_dom"/>
</dbReference>
<feature type="region of interest" description="Disordered" evidence="5">
    <location>
        <begin position="2715"/>
        <end position="2734"/>
    </location>
</feature>
<feature type="compositionally biased region" description="Low complexity" evidence="5">
    <location>
        <begin position="2276"/>
        <end position="2293"/>
    </location>
</feature>
<dbReference type="Gene3D" id="2.170.270.10">
    <property type="entry name" value="SET domain"/>
    <property type="match status" value="1"/>
</dbReference>
<dbReference type="GO" id="GO:0006325">
    <property type="term" value="P:chromatin organization"/>
    <property type="evidence" value="ECO:0007669"/>
    <property type="project" value="UniProtKB-KW"/>
</dbReference>
<dbReference type="InterPro" id="IPR013083">
    <property type="entry name" value="Znf_RING/FYVE/PHD"/>
</dbReference>
<evidence type="ECO:0000256" key="5">
    <source>
        <dbReference type="SAM" id="MobiDB-lite"/>
    </source>
</evidence>
<feature type="compositionally biased region" description="Pro residues" evidence="5">
    <location>
        <begin position="2343"/>
        <end position="2352"/>
    </location>
</feature>
<feature type="compositionally biased region" description="Low complexity" evidence="5">
    <location>
        <begin position="927"/>
        <end position="936"/>
    </location>
</feature>
<dbReference type="FunFam" id="3.30.40.10:FF:000150">
    <property type="entry name" value="Inactive histone-lysine N-methyltransferase 2E"/>
    <property type="match status" value="1"/>
</dbReference>
<dbReference type="CDD" id="cd10529">
    <property type="entry name" value="SET_SETD5-like"/>
    <property type="match status" value="1"/>
</dbReference>
<feature type="compositionally biased region" description="Acidic residues" evidence="5">
    <location>
        <begin position="1640"/>
        <end position="1659"/>
    </location>
</feature>
<organism evidence="7 8">
    <name type="scientific">Ceratitis capitata</name>
    <name type="common">Mediterranean fruit fly</name>
    <name type="synonym">Tephritis capitata</name>
    <dbReference type="NCBI Taxonomy" id="7213"/>
    <lineage>
        <taxon>Eukaryota</taxon>
        <taxon>Metazoa</taxon>
        <taxon>Ecdysozoa</taxon>
        <taxon>Arthropoda</taxon>
        <taxon>Hexapoda</taxon>
        <taxon>Insecta</taxon>
        <taxon>Pterygota</taxon>
        <taxon>Neoptera</taxon>
        <taxon>Endopterygota</taxon>
        <taxon>Diptera</taxon>
        <taxon>Brachycera</taxon>
        <taxon>Muscomorpha</taxon>
        <taxon>Tephritoidea</taxon>
        <taxon>Tephritidae</taxon>
        <taxon>Ceratitis</taxon>
        <taxon>Ceratitis</taxon>
    </lineage>
</organism>
<feature type="region of interest" description="Disordered" evidence="5">
    <location>
        <begin position="2595"/>
        <end position="2621"/>
    </location>
</feature>
<feature type="region of interest" description="Disordered" evidence="5">
    <location>
        <begin position="501"/>
        <end position="521"/>
    </location>
</feature>
<reference evidence="7" key="1">
    <citation type="submission" date="2020-11" db="EMBL/GenBank/DDBJ databases">
        <authorList>
            <person name="Whitehead M."/>
        </authorList>
    </citation>
    <scope>NUCLEOTIDE SEQUENCE</scope>
    <source>
        <strain evidence="7">EGII</strain>
    </source>
</reference>
<dbReference type="EMBL" id="CAJHJT010000034">
    <property type="protein sequence ID" value="CAD7005820.1"/>
    <property type="molecule type" value="Genomic_DNA"/>
</dbReference>
<feature type="region of interest" description="Disordered" evidence="5">
    <location>
        <begin position="1637"/>
        <end position="1659"/>
    </location>
</feature>
<feature type="compositionally biased region" description="Low complexity" evidence="5">
    <location>
        <begin position="654"/>
        <end position="695"/>
    </location>
</feature>
<feature type="compositionally biased region" description="Basic residues" evidence="5">
    <location>
        <begin position="1115"/>
        <end position="1140"/>
    </location>
</feature>
<sequence length="3083" mass="325188">MQQDDDAHSAISNGSRVATGDIDPGEETETAPEAEAEDDSVTRCICDLTHDDGYMICCDKCSVWQHVDCMGIDRQNIPDEYQCEVCQPRAVDKARARSLQLMKRKEQTQLLLSAQSAHATGSSGAYMSGAGVANLSSNYQLTEGQRQQGGINTNSFPMSDGTMHGLPNNAALATTKKGKVLKKTAKDTASGKKSKKADKLGAGGIGGKPPRKESGASKKTTKRKTKSGDGLSASASAAEKHAANLRQWIENYELAVTNHYSPELRARLHAITKQPSLLQSILNTENRALKECCNNGLESRATTVPHAGGKILISNMDIGPSCPIFELRGKYMLSPQYKTQNASVNMNSPPPTNYLAATLKAHKTPGPFIFFYQLPDAEAPMQTMNQDGSYPPLPPQPAYLKGPEICVDTRTYGNEARFVRRSCRPNAEIQHLFEKGTIHLFIVATTRIRASTEITIKHEPHDLLAIENKKATASNCIVQPTSTACACGLLKDCLFGPPPTQQSLSAAGGTKSRKSSLSTTLNGGVQLSSSAAAMQLTMGGLPTGAGKKKGPAQNINRNRSTSSSGDSSIGAIAAAATAGMNSPNVVLPSAAMNMSASATSNSNVCSNTYKSNGGLNILSAHALVTSASAPSTNGGNMSATSSISSVMHDSGICTSSSSPSVSIPSPTTTLHLHSPTQQPTQQQTQQQQQQQQQQTVPASTTNVQPRGANSGNALITPHSPQQQQQHQQILGALPTPLLLSPPPQMTQTQLQVQQQQHITVNNSHTPLLQEVVSNVDPKPALLTQSLSQAPQQPQEQPVLAQMSHRELIRGPTISDASLAAAAALQSLNTAVTLTSSNAPVVAPNAAPSNTNNNIVIITPEAAAMRPAISTVDTSNAEQQQQHQQQPQQPQHQHQSEYVQQQQTQLLVAPKMQSTHPDIEDGNMPDSQQQQQLQLPQIPAGTVELPPPIHTHTPASAPTLSPNAGSKSPQKHSGPASINTFAPTNSSARSHKTSTSKTPSSRSTSFSEDDHQQQHNVSSGSVNDDVTATAKSSSKEKPKLSREDRKMEAILRAIEKMERNQQRKSQQNKAGGGGSASSSAAKRRNSNSNSPSTPCKRSISELSTSASSGRVSSVNARKKKRKTHKSYSGHSAQARKRRKSRVNSGNESADGAGHSGGLGGDIGVTNVFDGNGCGMTDGNMQSEAESASLLSPAVSLTTTAPNYQMSGASEQHNEVAVDATAPPPTNEDQAAGLLLAFANPNLKMSPTSHLTTHVLSPTAQQQQQYATQYGLEQLKSPQHRTPVGGSGNATSPPATPVSSACLLIEAAVGPLQEHMDGSSPSSEFKYPNKTKTKKVLMSNWLLNQVDADTSGSDSPPPNAPTPPPTNSGVEQAVATITAALPAPLIPTAATLSLDSLVQAATMCDFANKQQSEADVVHPTHYVAPNMEMCSAPMPVDDEPQNLSMAAQKVEEFIQQTERGTSVPYTTQPNLTGVSSSQRHLLHLPLQVSTCSNNSSVKKRWLRQAISEETTTDESMTPTPTAAAAGLQTASPTTATAHLNAVLNVPNGFTTPLKKRRLIISGGVKEEEDIGGNTAPSPAVVDGGNFFESPAVKAEPTAMLATPKDEHDMTTVKVLTTAAGNNAVDVMNVQEISRTLKNEVETSIEEETDEEDYDEEEERDDVDVVGDVGVSELRTSTSTTAAHTVSESMKREVVKKEDSLRGDAEPIEYKGEDLKAEPMSIDQDDDVDILRSPSPGHQQMLAAEDNLVKIEPEDTSGGDVKIDVEREESLAGDRFEEMVLMHVKKEEALVEGAQQLSAVVAAEETKPSLQEDEKNIKSSLPEPNDNAMDQKPYEQLPSMFEENEKHKKEESEVPNFENITKTEPHNAMDVETSSAHLSSAVANSDDESMMTIPPKPSPLKLLTLDGSRSTCIPTSDEPLKKRPKLDSSLAATTSSQSEVPQTQTSLLKPLSARMLDMAKPSVVNSASGGNNNNSKNEIASTQANTLPTKSLLKSAAAKKPTVQHSVVASPPSNCMTFLAAAAAAAIERKPPPPPPPPPASVATISPTKSDVPASTTATTPVVEGINNNNNNNNTPAAPFVPNTTALEATTNAGVGSTALAPRKQNATTNNNNSNERKIPLTDDDIQARLHSFHKENILILQSRNNKKSKTNATAATTTVGAGSANELVKNVKLSENKSSHHSHHHSHDAVKSSSGSKHNSTSKSLSNSSSGSSGKKLHKKDRSGKEHSSSSSRSSSSHSGKLSGSSSSSRKSSSSHKKDHASGKTSSGNTTPVLTTKQQTQICNTNSSSNTSAGSDSKERLDDRRDIDKNRGGDKERHHNRHRTTSSSSSSNANNTPATPAAIPATPPTAPTAPPTTFKKRQLNFEQELTKDLPLVNAATLNINRHRKDSGSRDSRDDLLSSSCSSNSNSSLVAARKRRESSSSSSGGSRNRHNSTSSSSGIATLEQQKDVAAVPVAVPVTHKPAATEHNGILTNAHVTALPPPTYVREHVAIPHFNNVVVSGPPPPMMAAYFSGIGAVPGGSVDPSMGTPIATYVPTPALPPSAGIAQPSPTHNHSLLKNLPMQPVLSHLAAAVHGPVPATLPASSGGVNVSVLTPPPPPQTSATVVPPAAHSPGASSNSTTASTYNSIYGKLRDTSPVIAAPTSGVSVAPPTPLNPVVGAQAQTAGTSANLSLSEYLDTKVKSYSTTLGSYVSQTHAFVAGGGAGNATSLLQSVGKTSNNNSNNTAPSVSSSSVGVDTVSAVSAVLESPVVSKLPAPLKLPLTRTASHDPRLNPQLNAPEPPPAPKRKLSINEYRKRMQLSSDSATPSTPEPPTVSSTPTTTPSGAGNMSSNSLNNSFVQAYNSIVNASPEEMARQLSSSPSSSLALNKYTLNSPEHKRRHSGSEKEQQQKGHGANYDDAVTGLLNSSTGSSSLSDISLTNHEDEGRKGQFSAAPTLLEKQQESLCERLKLLRNKNKSVTTLSSAASEFANLKKDCDRYVNRTNSISSTDNLDNCLEEISSSSSSSSASSRTSSREPSPERNVVSNNLSSVCKRATSATSSTNHKWLHDTDAIKSSSGASKTGTPTRDDVSVTRCGSGSESTT</sequence>
<feature type="compositionally biased region" description="Acidic residues" evidence="5">
    <location>
        <begin position="23"/>
        <end position="36"/>
    </location>
</feature>
<dbReference type="OrthoDB" id="1928087at2759"/>
<dbReference type="GO" id="GO:0034967">
    <property type="term" value="C:Set3 complex"/>
    <property type="evidence" value="ECO:0007669"/>
    <property type="project" value="TreeGrafter"/>
</dbReference>
<feature type="compositionally biased region" description="Low complexity" evidence="5">
    <location>
        <begin position="994"/>
        <end position="1005"/>
    </location>
</feature>
<dbReference type="Proteomes" id="UP000606786">
    <property type="component" value="Unassembled WGS sequence"/>
</dbReference>
<feature type="compositionally biased region" description="Basic and acidic residues" evidence="5">
    <location>
        <begin position="2294"/>
        <end position="2315"/>
    </location>
</feature>
<feature type="region of interest" description="Disordered" evidence="5">
    <location>
        <begin position="1673"/>
        <end position="1698"/>
    </location>
</feature>
<feature type="compositionally biased region" description="Low complexity" evidence="5">
    <location>
        <begin position="2148"/>
        <end position="2161"/>
    </location>
</feature>
<feature type="compositionally biased region" description="Basic and acidic residues" evidence="5">
    <location>
        <begin position="1840"/>
        <end position="1849"/>
    </location>
</feature>
<dbReference type="SMART" id="SM00249">
    <property type="entry name" value="PHD"/>
    <property type="match status" value="1"/>
</dbReference>
<feature type="compositionally biased region" description="Basic and acidic residues" evidence="5">
    <location>
        <begin position="1032"/>
        <end position="1044"/>
    </location>
</feature>
<feature type="region of interest" description="Disordered" evidence="5">
    <location>
        <begin position="912"/>
        <end position="1044"/>
    </location>
</feature>
<feature type="compositionally biased region" description="Polar residues" evidence="5">
    <location>
        <begin position="952"/>
        <end position="967"/>
    </location>
</feature>